<sequence length="85" mass="10194">TTFFKYPYELRQAIYTTNSIESMNRIIRKNTKTKGGIQSVNYLSKITYLTLQNASTKWQKVRNWFMIKKQLEIIFPNRLNDVKLN</sequence>
<dbReference type="PANTHER" id="PTHR33217">
    <property type="entry name" value="TRANSPOSASE FOR INSERTION SEQUENCE ELEMENT IS1081"/>
    <property type="match status" value="1"/>
</dbReference>
<evidence type="ECO:0000256" key="5">
    <source>
        <dbReference type="ARBA" id="ARBA00023172"/>
    </source>
</evidence>
<dbReference type="InterPro" id="IPR001207">
    <property type="entry name" value="Transposase_mutator"/>
</dbReference>
<protein>
    <recommendedName>
        <fullName evidence="6">Mutator family transposase</fullName>
    </recommendedName>
</protein>
<comment type="caution">
    <text evidence="7">The sequence shown here is derived from an EMBL/GenBank/DDBJ whole genome shotgun (WGS) entry which is preliminary data.</text>
</comment>
<evidence type="ECO:0000256" key="2">
    <source>
        <dbReference type="ARBA" id="ARBA00010961"/>
    </source>
</evidence>
<dbReference type="RefSeq" id="WP_334308910.1">
    <property type="nucleotide sequence ID" value="NZ_JAWPEX010000003.1"/>
</dbReference>
<evidence type="ECO:0000313" key="7">
    <source>
        <dbReference type="EMBL" id="MDW2898130.1"/>
    </source>
</evidence>
<gene>
    <name evidence="7" type="ORF">R7V77_02215</name>
</gene>
<dbReference type="GO" id="GO:0004803">
    <property type="term" value="F:transposase activity"/>
    <property type="evidence" value="ECO:0007669"/>
    <property type="project" value="UniProtKB-UniRule"/>
</dbReference>
<organism evidence="7 8">
    <name type="scientific">Mesomycoplasma ovipneumoniae</name>
    <dbReference type="NCBI Taxonomy" id="29562"/>
    <lineage>
        <taxon>Bacteria</taxon>
        <taxon>Bacillati</taxon>
        <taxon>Mycoplasmatota</taxon>
        <taxon>Mycoplasmoidales</taxon>
        <taxon>Metamycoplasmataceae</taxon>
        <taxon>Mesomycoplasma</taxon>
    </lineage>
</organism>
<comment type="function">
    <text evidence="1 6">Required for the transposition of the insertion element.</text>
</comment>
<comment type="similarity">
    <text evidence="2 6">Belongs to the transposase mutator family.</text>
</comment>
<dbReference type="Pfam" id="PF00872">
    <property type="entry name" value="Transposase_mut"/>
    <property type="match status" value="1"/>
</dbReference>
<dbReference type="GO" id="GO:0006313">
    <property type="term" value="P:DNA transposition"/>
    <property type="evidence" value="ECO:0007669"/>
    <property type="project" value="UniProtKB-UniRule"/>
</dbReference>
<reference evidence="7" key="1">
    <citation type="submission" date="2023-10" db="EMBL/GenBank/DDBJ databases">
        <title>Genome sequences of Mycoplasma ovipneumoniae isolated from goats.</title>
        <authorList>
            <person name="Spergser J."/>
        </authorList>
    </citation>
    <scope>NUCLEOTIDE SEQUENCE</scope>
    <source>
        <strain evidence="7">279</strain>
    </source>
</reference>
<dbReference type="PANTHER" id="PTHR33217:SF8">
    <property type="entry name" value="MUTATOR FAMILY TRANSPOSASE"/>
    <property type="match status" value="1"/>
</dbReference>
<evidence type="ECO:0000256" key="3">
    <source>
        <dbReference type="ARBA" id="ARBA00022578"/>
    </source>
</evidence>
<evidence type="ECO:0000256" key="4">
    <source>
        <dbReference type="ARBA" id="ARBA00023125"/>
    </source>
</evidence>
<evidence type="ECO:0000313" key="8">
    <source>
        <dbReference type="Proteomes" id="UP001276398"/>
    </source>
</evidence>
<evidence type="ECO:0000256" key="1">
    <source>
        <dbReference type="ARBA" id="ARBA00002190"/>
    </source>
</evidence>
<evidence type="ECO:0000256" key="6">
    <source>
        <dbReference type="RuleBase" id="RU365089"/>
    </source>
</evidence>
<keyword evidence="4 6" id="KW-0238">DNA-binding</keyword>
<proteinExistence type="inferred from homology"/>
<keyword evidence="3 6" id="KW-0815">Transposition</keyword>
<accession>A0AAJ2UD98</accession>
<feature type="non-terminal residue" evidence="7">
    <location>
        <position position="1"/>
    </location>
</feature>
<dbReference type="EMBL" id="JAWPEX010000003">
    <property type="protein sequence ID" value="MDW2898130.1"/>
    <property type="molecule type" value="Genomic_DNA"/>
</dbReference>
<keyword evidence="5 6" id="KW-0233">DNA recombination</keyword>
<dbReference type="AlphaFoldDB" id="A0AAJ2UD98"/>
<dbReference type="GO" id="GO:0003677">
    <property type="term" value="F:DNA binding"/>
    <property type="evidence" value="ECO:0007669"/>
    <property type="project" value="UniProtKB-UniRule"/>
</dbReference>
<keyword evidence="6" id="KW-0814">Transposable element</keyword>
<dbReference type="Proteomes" id="UP001276398">
    <property type="component" value="Unassembled WGS sequence"/>
</dbReference>
<name>A0AAJ2UD98_9BACT</name>